<dbReference type="InterPro" id="IPR001584">
    <property type="entry name" value="Integrase_cat-core"/>
</dbReference>
<reference evidence="4" key="1">
    <citation type="journal article" date="2019" name="Sci. Rep.">
        <title>Draft genome of Tanacetum cinerariifolium, the natural source of mosquito coil.</title>
        <authorList>
            <person name="Yamashiro T."/>
            <person name="Shiraishi A."/>
            <person name="Satake H."/>
            <person name="Nakayama K."/>
        </authorList>
    </citation>
    <scope>NUCLEOTIDE SEQUENCE</scope>
</reference>
<dbReference type="InterPro" id="IPR050951">
    <property type="entry name" value="Retrovirus_Pol_polyprotein"/>
</dbReference>
<dbReference type="GO" id="GO:0003964">
    <property type="term" value="F:RNA-directed DNA polymerase activity"/>
    <property type="evidence" value="ECO:0007669"/>
    <property type="project" value="UniProtKB-KW"/>
</dbReference>
<feature type="transmembrane region" description="Helical" evidence="2">
    <location>
        <begin position="585"/>
        <end position="605"/>
    </location>
</feature>
<protein>
    <submittedName>
        <fullName evidence="4">Reverse transcriptase domain-containing protein</fullName>
    </submittedName>
</protein>
<keyword evidence="4" id="KW-0695">RNA-directed DNA polymerase</keyword>
<feature type="coiled-coil region" evidence="1">
    <location>
        <begin position="60"/>
        <end position="87"/>
    </location>
</feature>
<dbReference type="PROSITE" id="PS50994">
    <property type="entry name" value="INTEGRASE"/>
    <property type="match status" value="1"/>
</dbReference>
<keyword evidence="2" id="KW-0812">Transmembrane</keyword>
<sequence length="676" mass="77198">MRKVGKGFSGVDTPLFEGMIVEQPVGEGANEVHIEDVSIAGVAAEGAASVADDEVPAADKIAQALEITKLKQRVKKMERRNKASKLKRLKKVGSAQRIDTFDDTVMDDVSKQGRMIANMVVDVDVTLKDVTAVAKDGQDVEMEENADVLSMQDDEVELAKLKEVVEVVTTAKLITEVVTAASATITVGAPQLTTVVAPTLTTAPSAARRRKGVVIRDPKETATPSTIIHFEAKSKDKGKGILREDNVVKRYQALKRKPQTVAQARKNMMIYLRNVVGLEMDYFKGKTYDDTRPIFEKKFNSNVAFLLKTKDQMDEEDSRALKRLSESQEDKAAKKQKLDEEVEELRRHLQIVPNNEDDVYTEATPLARKVPVIDYEIYNENNKPYYKIKINLSSDSLMISWSTQILRRVMSAFLGHVVNHKGIHVDLSKIEAVKNWKAPTAPSEIRSFLRLASGRCENHNHDKAHKIRYSVHLGAKKMYHDLRDMYWWPVDRLTKSADFLATHEDYSMEKLARLYNDEIITRHRVHVSIISDQDGRFTSRFWQTLQKAIGTRLDMSTNYHPQTDGQNKRTIQTLKDMLRACVIDFGGSWDVYLLLAEFLIIIVIIRMRLRLTKPFFVEEPVEIMDREVKRVKCSKNPIVKVRWNSKRGPEFTWEREDHIKAKYTRLFVDRAVEPTR</sequence>
<evidence type="ECO:0000256" key="1">
    <source>
        <dbReference type="SAM" id="Coils"/>
    </source>
</evidence>
<keyword evidence="4" id="KW-0548">Nucleotidyltransferase</keyword>
<evidence type="ECO:0000256" key="2">
    <source>
        <dbReference type="SAM" id="Phobius"/>
    </source>
</evidence>
<dbReference type="GO" id="GO:0015074">
    <property type="term" value="P:DNA integration"/>
    <property type="evidence" value="ECO:0007669"/>
    <property type="project" value="InterPro"/>
</dbReference>
<dbReference type="SUPFAM" id="SSF56672">
    <property type="entry name" value="DNA/RNA polymerases"/>
    <property type="match status" value="1"/>
</dbReference>
<dbReference type="InterPro" id="IPR036397">
    <property type="entry name" value="RNaseH_sf"/>
</dbReference>
<keyword evidence="1" id="KW-0175">Coiled coil</keyword>
<gene>
    <name evidence="4" type="ORF">Tci_431723</name>
</gene>
<keyword evidence="4" id="KW-0808">Transferase</keyword>
<dbReference type="GO" id="GO:0003676">
    <property type="term" value="F:nucleic acid binding"/>
    <property type="evidence" value="ECO:0007669"/>
    <property type="project" value="InterPro"/>
</dbReference>
<dbReference type="Gene3D" id="3.30.420.10">
    <property type="entry name" value="Ribonuclease H-like superfamily/Ribonuclease H"/>
    <property type="match status" value="1"/>
</dbReference>
<dbReference type="AlphaFoldDB" id="A0A699HQI0"/>
<comment type="caution">
    <text evidence="4">The sequence shown here is derived from an EMBL/GenBank/DDBJ whole genome shotgun (WGS) entry which is preliminary data.</text>
</comment>
<evidence type="ECO:0000313" key="4">
    <source>
        <dbReference type="EMBL" id="GEY59749.1"/>
    </source>
</evidence>
<evidence type="ECO:0000259" key="3">
    <source>
        <dbReference type="PROSITE" id="PS50994"/>
    </source>
</evidence>
<feature type="coiled-coil region" evidence="1">
    <location>
        <begin position="321"/>
        <end position="348"/>
    </location>
</feature>
<dbReference type="EMBL" id="BKCJ010192179">
    <property type="protein sequence ID" value="GEY59749.1"/>
    <property type="molecule type" value="Genomic_DNA"/>
</dbReference>
<feature type="domain" description="Integrase catalytic" evidence="3">
    <location>
        <begin position="438"/>
        <end position="628"/>
    </location>
</feature>
<keyword evidence="2" id="KW-0472">Membrane</keyword>
<dbReference type="PANTHER" id="PTHR37984:SF5">
    <property type="entry name" value="PROTEIN NYNRIN-LIKE"/>
    <property type="match status" value="1"/>
</dbReference>
<dbReference type="SUPFAM" id="SSF53098">
    <property type="entry name" value="Ribonuclease H-like"/>
    <property type="match status" value="1"/>
</dbReference>
<dbReference type="InterPro" id="IPR043502">
    <property type="entry name" value="DNA/RNA_pol_sf"/>
</dbReference>
<proteinExistence type="predicted"/>
<dbReference type="InterPro" id="IPR012337">
    <property type="entry name" value="RNaseH-like_sf"/>
</dbReference>
<name>A0A699HQI0_TANCI</name>
<keyword evidence="2" id="KW-1133">Transmembrane helix</keyword>
<accession>A0A699HQI0</accession>
<dbReference type="PANTHER" id="PTHR37984">
    <property type="entry name" value="PROTEIN CBG26694"/>
    <property type="match status" value="1"/>
</dbReference>
<organism evidence="4">
    <name type="scientific">Tanacetum cinerariifolium</name>
    <name type="common">Dalmatian daisy</name>
    <name type="synonym">Chrysanthemum cinerariifolium</name>
    <dbReference type="NCBI Taxonomy" id="118510"/>
    <lineage>
        <taxon>Eukaryota</taxon>
        <taxon>Viridiplantae</taxon>
        <taxon>Streptophyta</taxon>
        <taxon>Embryophyta</taxon>
        <taxon>Tracheophyta</taxon>
        <taxon>Spermatophyta</taxon>
        <taxon>Magnoliopsida</taxon>
        <taxon>eudicotyledons</taxon>
        <taxon>Gunneridae</taxon>
        <taxon>Pentapetalae</taxon>
        <taxon>asterids</taxon>
        <taxon>campanulids</taxon>
        <taxon>Asterales</taxon>
        <taxon>Asteraceae</taxon>
        <taxon>Asteroideae</taxon>
        <taxon>Anthemideae</taxon>
        <taxon>Anthemidinae</taxon>
        <taxon>Tanacetum</taxon>
    </lineage>
</organism>